<feature type="domain" description="DUF4131" evidence="8">
    <location>
        <begin position="37"/>
        <end position="195"/>
    </location>
</feature>
<feature type="transmembrane region" description="Helical" evidence="6">
    <location>
        <begin position="317"/>
        <end position="334"/>
    </location>
</feature>
<evidence type="ECO:0000313" key="10">
    <source>
        <dbReference type="Proteomes" id="UP000603640"/>
    </source>
</evidence>
<keyword evidence="4 6" id="KW-1133">Transmembrane helix</keyword>
<feature type="transmembrane region" description="Helical" evidence="6">
    <location>
        <begin position="62"/>
        <end position="81"/>
    </location>
</feature>
<dbReference type="PANTHER" id="PTHR30619">
    <property type="entry name" value="DNA INTERNALIZATION/COMPETENCE PROTEIN COMEC/REC2"/>
    <property type="match status" value="1"/>
</dbReference>
<organism evidence="9 10">
    <name type="scientific">Pontibacter cellulosilyticus</name>
    <dbReference type="NCBI Taxonomy" id="1720253"/>
    <lineage>
        <taxon>Bacteria</taxon>
        <taxon>Pseudomonadati</taxon>
        <taxon>Bacteroidota</taxon>
        <taxon>Cytophagia</taxon>
        <taxon>Cytophagales</taxon>
        <taxon>Hymenobacteraceae</taxon>
        <taxon>Pontibacter</taxon>
    </lineage>
</organism>
<keyword evidence="3 6" id="KW-0812">Transmembrane</keyword>
<reference evidence="9" key="1">
    <citation type="submission" date="2020-08" db="EMBL/GenBank/DDBJ databases">
        <title>Pontibacter sp. SD6 16S ribosomal RNA gene Genome sequencing and assembly.</title>
        <authorList>
            <person name="Kang M."/>
        </authorList>
    </citation>
    <scope>NUCLEOTIDE SEQUENCE</scope>
    <source>
        <strain evidence="9">SD6</strain>
    </source>
</reference>
<gene>
    <name evidence="9" type="ORF">H8S84_07060</name>
</gene>
<feature type="transmembrane region" description="Helical" evidence="6">
    <location>
        <begin position="295"/>
        <end position="311"/>
    </location>
</feature>
<dbReference type="AlphaFoldDB" id="A0A923SIB9"/>
<proteinExistence type="predicted"/>
<protein>
    <submittedName>
        <fullName evidence="9">ComEC family competence protein</fullName>
    </submittedName>
</protein>
<dbReference type="InterPro" id="IPR004477">
    <property type="entry name" value="ComEC_N"/>
</dbReference>
<evidence type="ECO:0000259" key="8">
    <source>
        <dbReference type="Pfam" id="PF13567"/>
    </source>
</evidence>
<dbReference type="InterPro" id="IPR052159">
    <property type="entry name" value="Competence_DNA_uptake"/>
</dbReference>
<dbReference type="Proteomes" id="UP000603640">
    <property type="component" value="Unassembled WGS sequence"/>
</dbReference>
<keyword evidence="10" id="KW-1185">Reference proteome</keyword>
<comment type="subcellular location">
    <subcellularLocation>
        <location evidence="1">Cell membrane</location>
        <topology evidence="1">Multi-pass membrane protein</topology>
    </subcellularLocation>
</comment>
<keyword evidence="5 6" id="KW-0472">Membrane</keyword>
<feature type="transmembrane region" description="Helical" evidence="6">
    <location>
        <begin position="32"/>
        <end position="50"/>
    </location>
</feature>
<evidence type="ECO:0000259" key="7">
    <source>
        <dbReference type="Pfam" id="PF03772"/>
    </source>
</evidence>
<name>A0A923SIB9_9BACT</name>
<feature type="transmembrane region" description="Helical" evidence="6">
    <location>
        <begin position="396"/>
        <end position="417"/>
    </location>
</feature>
<evidence type="ECO:0000256" key="6">
    <source>
        <dbReference type="SAM" id="Phobius"/>
    </source>
</evidence>
<feature type="transmembrane region" description="Helical" evidence="6">
    <location>
        <begin position="263"/>
        <end position="283"/>
    </location>
</feature>
<dbReference type="PANTHER" id="PTHR30619:SF1">
    <property type="entry name" value="RECOMBINATION PROTEIN 2"/>
    <property type="match status" value="1"/>
</dbReference>
<dbReference type="Pfam" id="PF03772">
    <property type="entry name" value="Competence"/>
    <property type="match status" value="1"/>
</dbReference>
<dbReference type="InterPro" id="IPR025405">
    <property type="entry name" value="DUF4131"/>
</dbReference>
<dbReference type="EMBL" id="JACRVF010000001">
    <property type="protein sequence ID" value="MBC5992588.1"/>
    <property type="molecule type" value="Genomic_DNA"/>
</dbReference>
<feature type="transmembrane region" description="Helical" evidence="6">
    <location>
        <begin position="489"/>
        <end position="509"/>
    </location>
</feature>
<accession>A0A923SIB9</accession>
<dbReference type="NCBIfam" id="TIGR00360">
    <property type="entry name" value="ComEC_N-term"/>
    <property type="match status" value="1"/>
</dbReference>
<evidence type="ECO:0000313" key="9">
    <source>
        <dbReference type="EMBL" id="MBC5992588.1"/>
    </source>
</evidence>
<sequence>MLRWAPYPFVRITLSFIAGILLYIVSGREFRYTFELLAFFFVAFVVAAILSKKYKSALATNIAGIIGLLSFFAAGLFTAHYRTDSHHPQHLVHLKTMPTHYVGVVEDYVLQKPGYQSTVLQVEQVKINGQWQQAKGKVQLLSVPHDSEQQYELAYGDRLLVKGAPQAVAPPLNPAQFDYRKYLANKNIYHQHYLQTYQYQKLGSEPKSDVLYFSIQLRRQLDNLLQARLDEQREYGISSALILGVKDELDNSIRNAYSQTGTMHVLAVSGLHVGLIFSVLMLVLAKLNRNVQQRVLGAILTLSILWLYAFITGLSPSVLRAVLMFSLVTIGMALGRNTNIYNTVSIAALVLLFINPYNLLEVGFQLSFVAVLGIVYLQPRFYKLLEINNWLLDKVWALFTVAMAAQLATFPLGLFYFHQFPVYFWLANLVVVPLATFVLWSGVSALALSWVPGLSWLLFKIHFGFIWCMNEFNLWVQQLPQAIINGIDITLFQTVLLYLLLLAFILFMALKKLRYLSLATSIVAILSVQEIWETVQQREQNMQAVYSLRGSTGVAVIAGQQAVLIADSALMQNQSNYTFNVQSHFWQHGVQEPQFVSLEESIDVEVSSQVLPDGNHLLIAKGKRWLILSKPIKVQPSGSFVVDYVLLRRNAQIKPEELQVYTFDKVILDGSNSPWYRERMRKEFETASIAYHDVMKDGAFLVE</sequence>
<evidence type="ECO:0000256" key="4">
    <source>
        <dbReference type="ARBA" id="ARBA00022989"/>
    </source>
</evidence>
<evidence type="ECO:0000256" key="5">
    <source>
        <dbReference type="ARBA" id="ARBA00023136"/>
    </source>
</evidence>
<dbReference type="Pfam" id="PF13567">
    <property type="entry name" value="DUF4131"/>
    <property type="match status" value="1"/>
</dbReference>
<evidence type="ECO:0000256" key="3">
    <source>
        <dbReference type="ARBA" id="ARBA00022692"/>
    </source>
</evidence>
<feature type="transmembrane region" description="Helical" evidence="6">
    <location>
        <begin position="447"/>
        <end position="468"/>
    </location>
</feature>
<feature type="transmembrane region" description="Helical" evidence="6">
    <location>
        <begin position="346"/>
        <end position="376"/>
    </location>
</feature>
<evidence type="ECO:0000256" key="1">
    <source>
        <dbReference type="ARBA" id="ARBA00004651"/>
    </source>
</evidence>
<dbReference type="RefSeq" id="WP_187066522.1">
    <property type="nucleotide sequence ID" value="NZ_JACRVF010000001.1"/>
</dbReference>
<evidence type="ECO:0000256" key="2">
    <source>
        <dbReference type="ARBA" id="ARBA00022475"/>
    </source>
</evidence>
<dbReference type="GO" id="GO:0005886">
    <property type="term" value="C:plasma membrane"/>
    <property type="evidence" value="ECO:0007669"/>
    <property type="project" value="UniProtKB-SubCell"/>
</dbReference>
<feature type="transmembrane region" description="Helical" evidence="6">
    <location>
        <begin position="422"/>
        <end position="441"/>
    </location>
</feature>
<feature type="transmembrane region" description="Helical" evidence="6">
    <location>
        <begin position="7"/>
        <end position="26"/>
    </location>
</feature>
<keyword evidence="2" id="KW-1003">Cell membrane</keyword>
<comment type="caution">
    <text evidence="9">The sequence shown here is derived from an EMBL/GenBank/DDBJ whole genome shotgun (WGS) entry which is preliminary data.</text>
</comment>
<feature type="domain" description="ComEC/Rec2-related protein" evidence="7">
    <location>
        <begin position="241"/>
        <end position="508"/>
    </location>
</feature>